<evidence type="ECO:0000313" key="2">
    <source>
        <dbReference type="Proteomes" id="UP000287394"/>
    </source>
</evidence>
<dbReference type="GO" id="GO:0005975">
    <property type="term" value="P:carbohydrate metabolic process"/>
    <property type="evidence" value="ECO:0007669"/>
    <property type="project" value="InterPro"/>
</dbReference>
<dbReference type="SUPFAM" id="SSF88713">
    <property type="entry name" value="Glycoside hydrolase/deacetylase"/>
    <property type="match status" value="1"/>
</dbReference>
<organism evidence="1 2">
    <name type="scientific">Capsulimonas corticalis</name>
    <dbReference type="NCBI Taxonomy" id="2219043"/>
    <lineage>
        <taxon>Bacteria</taxon>
        <taxon>Bacillati</taxon>
        <taxon>Armatimonadota</taxon>
        <taxon>Armatimonadia</taxon>
        <taxon>Capsulimonadales</taxon>
        <taxon>Capsulimonadaceae</taxon>
        <taxon>Capsulimonas</taxon>
    </lineage>
</organism>
<dbReference type="Gene3D" id="3.20.20.370">
    <property type="entry name" value="Glycoside hydrolase/deacetylase"/>
    <property type="match status" value="1"/>
</dbReference>
<dbReference type="InterPro" id="IPR002509">
    <property type="entry name" value="NODB_dom"/>
</dbReference>
<gene>
    <name evidence="1" type="ORF">CCAX7_49080</name>
</gene>
<name>A0A402CPP0_9BACT</name>
<dbReference type="EMBL" id="AP025739">
    <property type="protein sequence ID" value="BDI32857.1"/>
    <property type="molecule type" value="Genomic_DNA"/>
</dbReference>
<dbReference type="AlphaFoldDB" id="A0A402CPP0"/>
<sequence length="262" mass="28775">MRRLGPVAPIIAVFSFAGTLLTYWVLYLFHLPDTGVPFHWVGLVVTLLLTVCFLFIFVAPWRWGLPIVTRLAQPGDSIALTFDDGPSPDITPHILDTLAAHDARATFFILGEQARLYPELVRRIAAEGHIVACHGDTHRAMVLMRRWTVVREIQSARAAIVSACPASGAPRLLRPPYGFKSPMLLLAARTLHLTLVTWSVDSGDYRRHGPAEISAAVLKRVKSGDIILLHDGAGRTATADALPVILIALRERGFQPVTLEIS</sequence>
<dbReference type="Pfam" id="PF01522">
    <property type="entry name" value="Polysacc_deac_1"/>
    <property type="match status" value="1"/>
</dbReference>
<reference evidence="1 2" key="1">
    <citation type="journal article" date="2019" name="Int. J. Syst. Evol. Microbiol.">
        <title>Capsulimonas corticalis gen. nov., sp. nov., an aerobic capsulated bacterium, of a novel bacterial order, Capsulimonadales ord. nov., of the class Armatimonadia of the phylum Armatimonadetes.</title>
        <authorList>
            <person name="Li J."/>
            <person name="Kudo C."/>
            <person name="Tonouchi A."/>
        </authorList>
    </citation>
    <scope>NUCLEOTIDE SEQUENCE [LARGE SCALE GENOMIC DNA]</scope>
    <source>
        <strain evidence="1 2">AX-7</strain>
    </source>
</reference>
<dbReference type="PANTHER" id="PTHR10587">
    <property type="entry name" value="GLYCOSYL TRANSFERASE-RELATED"/>
    <property type="match status" value="1"/>
</dbReference>
<dbReference type="PANTHER" id="PTHR10587:SF137">
    <property type="entry name" value="4-DEOXY-4-FORMAMIDO-L-ARABINOSE-PHOSPHOUNDECAPRENOL DEFORMYLASE ARND-RELATED"/>
    <property type="match status" value="1"/>
</dbReference>
<keyword evidence="2" id="KW-1185">Reference proteome</keyword>
<dbReference type="InterPro" id="IPR050248">
    <property type="entry name" value="Polysacc_deacetylase_ArnD"/>
</dbReference>
<dbReference type="InterPro" id="IPR011330">
    <property type="entry name" value="Glyco_hydro/deAcase_b/a-brl"/>
</dbReference>
<dbReference type="RefSeq" id="WP_119319451.1">
    <property type="nucleotide sequence ID" value="NZ_AP025739.1"/>
</dbReference>
<dbReference type="GO" id="GO:0016810">
    <property type="term" value="F:hydrolase activity, acting on carbon-nitrogen (but not peptide) bonds"/>
    <property type="evidence" value="ECO:0007669"/>
    <property type="project" value="InterPro"/>
</dbReference>
<evidence type="ECO:0000313" key="1">
    <source>
        <dbReference type="EMBL" id="BDI32857.1"/>
    </source>
</evidence>
<dbReference type="PROSITE" id="PS51677">
    <property type="entry name" value="NODB"/>
    <property type="match status" value="1"/>
</dbReference>
<dbReference type="OrthoDB" id="9784220at2"/>
<dbReference type="KEGG" id="ccot:CCAX7_49080"/>
<protein>
    <submittedName>
        <fullName evidence="1">Uncharacterized protein</fullName>
    </submittedName>
</protein>
<proteinExistence type="predicted"/>
<dbReference type="CDD" id="cd10917">
    <property type="entry name" value="CE4_NodB_like_6s_7s"/>
    <property type="match status" value="1"/>
</dbReference>
<accession>A0A402CPP0</accession>
<dbReference type="Proteomes" id="UP000287394">
    <property type="component" value="Chromosome"/>
</dbReference>